<dbReference type="GO" id="GO:0003677">
    <property type="term" value="F:DNA binding"/>
    <property type="evidence" value="ECO:0007669"/>
    <property type="project" value="InterPro"/>
</dbReference>
<evidence type="ECO:0000313" key="3">
    <source>
        <dbReference type="EMBL" id="RIV42225.1"/>
    </source>
</evidence>
<accession>A0A3A1NCU8</accession>
<evidence type="ECO:0000259" key="1">
    <source>
        <dbReference type="PROSITE" id="PS51063"/>
    </source>
</evidence>
<dbReference type="GO" id="GO:0006355">
    <property type="term" value="P:regulation of DNA-templated transcription"/>
    <property type="evidence" value="ECO:0007669"/>
    <property type="project" value="InterPro"/>
</dbReference>
<dbReference type="OrthoDB" id="1438523at2"/>
<dbReference type="SUPFAM" id="SSF55811">
    <property type="entry name" value="Nudix"/>
    <property type="match status" value="1"/>
</dbReference>
<evidence type="ECO:0000313" key="4">
    <source>
        <dbReference type="EMBL" id="TXJ91115.1"/>
    </source>
</evidence>
<reference evidence="3 5" key="1">
    <citation type="submission" date="2018-08" db="EMBL/GenBank/DDBJ databases">
        <title>Proposal of Muricauda 72 sp.nov. and Muricauda NH166 sp.nov., isolated from seawater.</title>
        <authorList>
            <person name="Cheng H."/>
            <person name="Wu Y.-H."/>
            <person name="Guo L.-L."/>
            <person name="Xu X.-W."/>
        </authorList>
    </citation>
    <scope>NUCLEOTIDE SEQUENCE [LARGE SCALE GENOMIC DNA]</scope>
    <source>
        <strain evidence="3 5">72</strain>
    </source>
</reference>
<evidence type="ECO:0000259" key="2">
    <source>
        <dbReference type="PROSITE" id="PS51462"/>
    </source>
</evidence>
<dbReference type="EMBL" id="VNWK01000036">
    <property type="protein sequence ID" value="TXJ91115.1"/>
    <property type="molecule type" value="Genomic_DNA"/>
</dbReference>
<dbReference type="InterPro" id="IPR000086">
    <property type="entry name" value="NUDIX_hydrolase_dom"/>
</dbReference>
<dbReference type="InterPro" id="IPR015797">
    <property type="entry name" value="NUDIX_hydrolase-like_dom_sf"/>
</dbReference>
<organism evidence="3 5">
    <name type="scientific">Flagellimonas pelagia</name>
    <dbReference type="NCBI Taxonomy" id="2306998"/>
    <lineage>
        <taxon>Bacteria</taxon>
        <taxon>Pseudomonadati</taxon>
        <taxon>Bacteroidota</taxon>
        <taxon>Flavobacteriia</taxon>
        <taxon>Flavobacteriales</taxon>
        <taxon>Flavobacteriaceae</taxon>
        <taxon>Flagellimonas</taxon>
    </lineage>
</organism>
<dbReference type="RefSeq" id="WP_119649276.1">
    <property type="nucleotide sequence ID" value="NZ_QXFI01000036.1"/>
</dbReference>
<evidence type="ECO:0000313" key="6">
    <source>
        <dbReference type="Proteomes" id="UP000321621"/>
    </source>
</evidence>
<dbReference type="GO" id="GO:0016787">
    <property type="term" value="F:hydrolase activity"/>
    <property type="evidence" value="ECO:0007669"/>
    <property type="project" value="UniProtKB-KW"/>
</dbReference>
<evidence type="ECO:0000313" key="5">
    <source>
        <dbReference type="Proteomes" id="UP000266691"/>
    </source>
</evidence>
<dbReference type="Proteomes" id="UP000321621">
    <property type="component" value="Unassembled WGS sequence"/>
</dbReference>
<proteinExistence type="predicted"/>
<dbReference type="PROSITE" id="PS51063">
    <property type="entry name" value="HTH_CRP_2"/>
    <property type="match status" value="1"/>
</dbReference>
<dbReference type="InterPro" id="IPR012318">
    <property type="entry name" value="HTH_CRP"/>
</dbReference>
<dbReference type="PROSITE" id="PS51462">
    <property type="entry name" value="NUDIX"/>
    <property type="match status" value="1"/>
</dbReference>
<dbReference type="Gene3D" id="3.90.79.10">
    <property type="entry name" value="Nucleoside Triphosphate Pyrophosphohydrolase"/>
    <property type="match status" value="1"/>
</dbReference>
<dbReference type="CDD" id="cd02883">
    <property type="entry name" value="NUDIX_Hydrolase"/>
    <property type="match status" value="1"/>
</dbReference>
<protein>
    <submittedName>
        <fullName evidence="3">NUDIX hydrolase</fullName>
    </submittedName>
</protein>
<keyword evidence="3" id="KW-0378">Hydrolase</keyword>
<sequence>MKKLIKSRLIAVHKDQVLVLKKVERPLRYTLPGGVKKKKETESETLIREVGEEIKLKLSHSQFNFYLSHIKKGKFQTVLKNYYLVQLKPKAIQVKEKHKFEEALWLEWKEALPFMDKMDRMAVRSYFKSLGRKLKKEKSNGYKVPPRLAM</sequence>
<dbReference type="EMBL" id="QXFI01000036">
    <property type="protein sequence ID" value="RIV42225.1"/>
    <property type="molecule type" value="Genomic_DNA"/>
</dbReference>
<feature type="domain" description="HTH crp-type" evidence="1">
    <location>
        <begin position="1"/>
        <end position="23"/>
    </location>
</feature>
<reference evidence="4 6" key="2">
    <citation type="submission" date="2019-07" db="EMBL/GenBank/DDBJ databases">
        <title>Draft genome of two Muricauda strains isolated from deep sea.</title>
        <authorList>
            <person name="Sun C."/>
        </authorList>
    </citation>
    <scope>NUCLEOTIDE SEQUENCE [LARGE SCALE GENOMIC DNA]</scope>
    <source>
        <strain evidence="4 6">72</strain>
    </source>
</reference>
<feature type="domain" description="Nudix hydrolase" evidence="2">
    <location>
        <begin position="1"/>
        <end position="129"/>
    </location>
</feature>
<name>A0A3A1NCU8_9FLAO</name>
<keyword evidence="6" id="KW-1185">Reference proteome</keyword>
<gene>
    <name evidence="3" type="ORF">D2V05_19255</name>
    <name evidence="4" type="ORF">FQ017_19095</name>
</gene>
<dbReference type="Proteomes" id="UP000266691">
    <property type="component" value="Unassembled WGS sequence"/>
</dbReference>
<comment type="caution">
    <text evidence="3">The sequence shown here is derived from an EMBL/GenBank/DDBJ whole genome shotgun (WGS) entry which is preliminary data.</text>
</comment>
<dbReference type="Pfam" id="PF00293">
    <property type="entry name" value="NUDIX"/>
    <property type="match status" value="1"/>
</dbReference>
<dbReference type="AlphaFoldDB" id="A0A3A1NCU8"/>